<reference evidence="3" key="1">
    <citation type="submission" date="2022-08" db="EMBL/GenBank/DDBJ databases">
        <title>Catabolic pathway analysis in culturable SAR92 clade bacteria reveals their overlooked roles in DMSP degradation in coastal seas.</title>
        <authorList>
            <person name="He X."/>
            <person name="Zhang X."/>
            <person name="Zhang Y."/>
        </authorList>
    </citation>
    <scope>NUCLEOTIDE SEQUENCE</scope>
    <source>
        <strain evidence="3">H455</strain>
    </source>
</reference>
<gene>
    <name evidence="3" type="ORF">NYF23_00355</name>
</gene>
<evidence type="ECO:0000313" key="4">
    <source>
        <dbReference type="Proteomes" id="UP001059934"/>
    </source>
</evidence>
<keyword evidence="1" id="KW-0732">Signal</keyword>
<feature type="signal peptide" evidence="1">
    <location>
        <begin position="1"/>
        <end position="21"/>
    </location>
</feature>
<dbReference type="Proteomes" id="UP001059934">
    <property type="component" value="Chromosome"/>
</dbReference>
<name>A0ABY5TMJ0_9GAMM</name>
<dbReference type="Gene3D" id="2.60.40.3340">
    <property type="entry name" value="Domain of unknown function DUF4426"/>
    <property type="match status" value="1"/>
</dbReference>
<sequence length="144" mass="16173">MKYLLVLLSIVSLALPAAALANDKIFKKVGNKKIFFSAFNSTFIDPDVAVANQIVRGKDKGLVNIAVIVDVGTGKPAVITGNVYNIFQMSQALEFIEVREQDAVYYLAPFEFENEDLLTFKISVRADPEKPAYDFKFQKKMYHD</sequence>
<evidence type="ECO:0000259" key="2">
    <source>
        <dbReference type="Pfam" id="PF14467"/>
    </source>
</evidence>
<dbReference type="InterPro" id="IPR025218">
    <property type="entry name" value="DUF4426"/>
</dbReference>
<evidence type="ECO:0000313" key="3">
    <source>
        <dbReference type="EMBL" id="UVW35073.1"/>
    </source>
</evidence>
<accession>A0ABY5TMJ0</accession>
<feature type="domain" description="DUF4426" evidence="2">
    <location>
        <begin position="27"/>
        <end position="144"/>
    </location>
</feature>
<organism evidence="3 4">
    <name type="scientific">SAR92 clade bacterium H455</name>
    <dbReference type="NCBI Taxonomy" id="2974818"/>
    <lineage>
        <taxon>Bacteria</taxon>
        <taxon>Pseudomonadati</taxon>
        <taxon>Pseudomonadota</taxon>
        <taxon>Gammaproteobacteria</taxon>
        <taxon>Cellvibrionales</taxon>
        <taxon>Porticoccaceae</taxon>
        <taxon>SAR92 clade</taxon>
    </lineage>
</organism>
<keyword evidence="4" id="KW-1185">Reference proteome</keyword>
<proteinExistence type="predicted"/>
<protein>
    <submittedName>
        <fullName evidence="3">DUF4426 domain-containing protein</fullName>
    </submittedName>
</protein>
<feature type="chain" id="PRO_5047469498" evidence="1">
    <location>
        <begin position="22"/>
        <end position="144"/>
    </location>
</feature>
<dbReference type="EMBL" id="CP103416">
    <property type="protein sequence ID" value="UVW35073.1"/>
    <property type="molecule type" value="Genomic_DNA"/>
</dbReference>
<evidence type="ECO:0000256" key="1">
    <source>
        <dbReference type="SAM" id="SignalP"/>
    </source>
</evidence>
<dbReference type="Pfam" id="PF14467">
    <property type="entry name" value="DUF4426"/>
    <property type="match status" value="1"/>
</dbReference>